<feature type="transmembrane region" description="Helical" evidence="1">
    <location>
        <begin position="199"/>
        <end position="220"/>
    </location>
</feature>
<evidence type="ECO:0008006" key="3">
    <source>
        <dbReference type="Google" id="ProtNLM"/>
    </source>
</evidence>
<dbReference type="Pfam" id="PF14093">
    <property type="entry name" value="DUF4271"/>
    <property type="match status" value="1"/>
</dbReference>
<reference evidence="2" key="1">
    <citation type="submission" date="2016-04" db="EMBL/GenBank/DDBJ databases">
        <authorList>
            <person name="Evans L.H."/>
            <person name="Alamgir A."/>
            <person name="Owens N."/>
            <person name="Weber N.D."/>
            <person name="Virtaneva K."/>
            <person name="Barbian K."/>
            <person name="Babar A."/>
            <person name="Rosenke K."/>
        </authorList>
    </citation>
    <scope>NUCLEOTIDE SEQUENCE</scope>
    <source>
        <strain evidence="2">86-1</strain>
    </source>
</reference>
<gene>
    <name evidence="2" type="ORF">KL86DYS1_11344</name>
</gene>
<feature type="transmembrane region" description="Helical" evidence="1">
    <location>
        <begin position="123"/>
        <end position="145"/>
    </location>
</feature>
<keyword evidence="1" id="KW-0472">Membrane</keyword>
<feature type="transmembrane region" description="Helical" evidence="1">
    <location>
        <begin position="165"/>
        <end position="187"/>
    </location>
</feature>
<dbReference type="RefSeq" id="WP_296939241.1">
    <property type="nucleotide sequence ID" value="NZ_LT599032.1"/>
</dbReference>
<feature type="transmembrane region" description="Helical" evidence="1">
    <location>
        <begin position="76"/>
        <end position="98"/>
    </location>
</feature>
<dbReference type="InterPro" id="IPR025367">
    <property type="entry name" value="DUF4271"/>
</dbReference>
<sequence length="294" mass="34645">MVKDSIPHITLARDSVALIDSTRQDYFGLRSVQGEVFDVADENTNYNLYTEKSTTKEKAGHDGIHIPFHIEQADGVFGLLLVCFLFFAHIYNGGIAFLKENVSLLFSSEKGQKIHRQTTVREYLYSYFLIFQTIVLISICIYNIFIEFDARSEAVQRPFISILSYIVLIGLFLGIKDVLYLMLGYIFDEQKRMGVWRRTYIIGIEILGMLYFIPTLLLIYSNYYHLQIIVFMFILFLIVQLILFYQIIIFFIREKFNFLYLIAYLCTFEILPYIFLMIGLVYLYRIDVFNTLWL</sequence>
<feature type="transmembrane region" description="Helical" evidence="1">
    <location>
        <begin position="226"/>
        <end position="251"/>
    </location>
</feature>
<protein>
    <recommendedName>
        <fullName evidence="3">DUF4271 domain-containing protein</fullName>
    </recommendedName>
</protein>
<dbReference type="EMBL" id="FLUM01000001">
    <property type="protein sequence ID" value="SBV95252.1"/>
    <property type="molecule type" value="Genomic_DNA"/>
</dbReference>
<keyword evidence="1" id="KW-1133">Transmembrane helix</keyword>
<accession>A0A212J724</accession>
<name>A0A212J724_9BACT</name>
<organism evidence="2">
    <name type="scientific">uncultured Dysgonomonas sp</name>
    <dbReference type="NCBI Taxonomy" id="206096"/>
    <lineage>
        <taxon>Bacteria</taxon>
        <taxon>Pseudomonadati</taxon>
        <taxon>Bacteroidota</taxon>
        <taxon>Bacteroidia</taxon>
        <taxon>Bacteroidales</taxon>
        <taxon>Dysgonomonadaceae</taxon>
        <taxon>Dysgonomonas</taxon>
        <taxon>environmental samples</taxon>
    </lineage>
</organism>
<evidence type="ECO:0000256" key="1">
    <source>
        <dbReference type="SAM" id="Phobius"/>
    </source>
</evidence>
<dbReference type="AlphaFoldDB" id="A0A212J724"/>
<proteinExistence type="predicted"/>
<keyword evidence="1" id="KW-0812">Transmembrane</keyword>
<feature type="transmembrane region" description="Helical" evidence="1">
    <location>
        <begin position="258"/>
        <end position="284"/>
    </location>
</feature>
<evidence type="ECO:0000313" key="2">
    <source>
        <dbReference type="EMBL" id="SBV95252.1"/>
    </source>
</evidence>